<dbReference type="EMBL" id="WBJZ01000005">
    <property type="protein sequence ID" value="KAB1659580.1"/>
    <property type="molecule type" value="Genomic_DNA"/>
</dbReference>
<evidence type="ECO:0000256" key="1">
    <source>
        <dbReference type="SAM" id="MobiDB-lite"/>
    </source>
</evidence>
<feature type="transmembrane region" description="Helical" evidence="2">
    <location>
        <begin position="69"/>
        <end position="87"/>
    </location>
</feature>
<feature type="compositionally biased region" description="Gly residues" evidence="1">
    <location>
        <begin position="133"/>
        <end position="144"/>
    </location>
</feature>
<organism evidence="3 4">
    <name type="scientific">Pseudoclavibacter chungangensis</name>
    <dbReference type="NCBI Taxonomy" id="587635"/>
    <lineage>
        <taxon>Bacteria</taxon>
        <taxon>Bacillati</taxon>
        <taxon>Actinomycetota</taxon>
        <taxon>Actinomycetes</taxon>
        <taxon>Micrococcales</taxon>
        <taxon>Microbacteriaceae</taxon>
        <taxon>Pseudoclavibacter</taxon>
    </lineage>
</organism>
<reference evidence="3 4" key="1">
    <citation type="submission" date="2019-09" db="EMBL/GenBank/DDBJ databases">
        <title>Phylogeny of genus Pseudoclavibacter and closely related genus.</title>
        <authorList>
            <person name="Li Y."/>
        </authorList>
    </citation>
    <scope>NUCLEOTIDE SEQUENCE [LARGE SCALE GENOMIC DNA]</scope>
    <source>
        <strain evidence="3 4">DSM 23821</strain>
    </source>
</reference>
<dbReference type="Proteomes" id="UP000467240">
    <property type="component" value="Unassembled WGS sequence"/>
</dbReference>
<keyword evidence="4" id="KW-1185">Reference proteome</keyword>
<dbReference type="RefSeq" id="WP_158039746.1">
    <property type="nucleotide sequence ID" value="NZ_JACCFV010000001.1"/>
</dbReference>
<feature type="transmembrane region" description="Helical" evidence="2">
    <location>
        <begin position="36"/>
        <end position="57"/>
    </location>
</feature>
<keyword evidence="2" id="KW-0812">Transmembrane</keyword>
<dbReference type="AlphaFoldDB" id="A0A7J5BZ05"/>
<name>A0A7J5BZ05_9MICO</name>
<proteinExistence type="predicted"/>
<comment type="caution">
    <text evidence="3">The sequence shown here is derived from an EMBL/GenBank/DDBJ whole genome shotgun (WGS) entry which is preliminary data.</text>
</comment>
<gene>
    <name evidence="3" type="ORF">F8O01_04750</name>
</gene>
<keyword evidence="2" id="KW-0472">Membrane</keyword>
<evidence type="ECO:0000313" key="4">
    <source>
        <dbReference type="Proteomes" id="UP000467240"/>
    </source>
</evidence>
<sequence length="250" mass="25705">MSRARVLSALLSVLPIVPPVVFFVVAAVRDDGFGQVVLMLVLAGLSFLVTLSLVLVLRIRRSAASPPAIDPIDAVWVGGATLAWVAAGFTVELVRFGFVVVALVVSALAARHLFRVIRRVVSERVARDTGQRGPRGGPYTGGPAAGPDAGKVIVLEPSAPRSDAPGPRSDAEGGGAGGDVPGSTRHEDAPRSDSTRPGTNFGANRAPVSPTWDETRPVRDAASEGSPGAEADDAPTVGDTDAGGSPDEHR</sequence>
<protein>
    <submittedName>
        <fullName evidence="3">Uncharacterized protein</fullName>
    </submittedName>
</protein>
<keyword evidence="2" id="KW-1133">Transmembrane helix</keyword>
<feature type="compositionally biased region" description="Basic and acidic residues" evidence="1">
    <location>
        <begin position="184"/>
        <end position="194"/>
    </location>
</feature>
<accession>A0A7J5BZ05</accession>
<evidence type="ECO:0000256" key="2">
    <source>
        <dbReference type="SAM" id="Phobius"/>
    </source>
</evidence>
<feature type="transmembrane region" description="Helical" evidence="2">
    <location>
        <begin position="93"/>
        <end position="114"/>
    </location>
</feature>
<feature type="compositionally biased region" description="Basic and acidic residues" evidence="1">
    <location>
        <begin position="213"/>
        <end position="222"/>
    </location>
</feature>
<feature type="region of interest" description="Disordered" evidence="1">
    <location>
        <begin position="125"/>
        <end position="250"/>
    </location>
</feature>
<evidence type="ECO:0000313" key="3">
    <source>
        <dbReference type="EMBL" id="KAB1659580.1"/>
    </source>
</evidence>